<proteinExistence type="predicted"/>
<name>A0A2S6MVY2_9HYPH</name>
<dbReference type="Proteomes" id="UP000239089">
    <property type="component" value="Unassembled WGS sequence"/>
</dbReference>
<comment type="caution">
    <text evidence="1">The sequence shown here is derived from an EMBL/GenBank/DDBJ whole genome shotgun (WGS) entry which is preliminary data.</text>
</comment>
<gene>
    <name evidence="1" type="ORF">CCR94_22575</name>
</gene>
<protein>
    <submittedName>
        <fullName evidence="1">Uncharacterized protein</fullName>
    </submittedName>
</protein>
<evidence type="ECO:0000313" key="2">
    <source>
        <dbReference type="Proteomes" id="UP000239089"/>
    </source>
</evidence>
<sequence length="231" mass="24823">MRQTKPLDDVEDIDTARLRKVGGTLGSNPGGVHEDADGRRFYVKTLESAAHARNEFLAAKLYQLAGAPTLSYFRCRDPAEVATEFVALEKKTIAELNADEIQQARRWFGVHAWTANWDAAGFLGDNQGVADGVVMTLDVGGALAFRAQGDPKGKAFGSSVGELDTLRSDEDNPHAIKLFAEMSPAEIAESIAVVTRIPDTAIRRVVAETGGSAALAEKLIARKADMAKRLA</sequence>
<dbReference type="AlphaFoldDB" id="A0A2S6MVY2"/>
<accession>A0A2S6MVY2</accession>
<evidence type="ECO:0000313" key="1">
    <source>
        <dbReference type="EMBL" id="PPQ26498.1"/>
    </source>
</evidence>
<reference evidence="1 2" key="1">
    <citation type="journal article" date="2018" name="Arch. Microbiol.">
        <title>New insights into the metabolic potential of the phototrophic purple bacterium Rhodopila globiformis DSM 161(T) from its draft genome sequence and evidence for a vanadium-dependent nitrogenase.</title>
        <authorList>
            <person name="Imhoff J.F."/>
            <person name="Rahn T."/>
            <person name="Kunzel S."/>
            <person name="Neulinger S.C."/>
        </authorList>
    </citation>
    <scope>NUCLEOTIDE SEQUENCE [LARGE SCALE GENOMIC DNA]</scope>
    <source>
        <strain evidence="1 2">DSM 16996</strain>
    </source>
</reference>
<organism evidence="1 2">
    <name type="scientific">Rhodoblastus sphagnicola</name>
    <dbReference type="NCBI Taxonomy" id="333368"/>
    <lineage>
        <taxon>Bacteria</taxon>
        <taxon>Pseudomonadati</taxon>
        <taxon>Pseudomonadota</taxon>
        <taxon>Alphaproteobacteria</taxon>
        <taxon>Hyphomicrobiales</taxon>
        <taxon>Rhodoblastaceae</taxon>
        <taxon>Rhodoblastus</taxon>
    </lineage>
</organism>
<dbReference type="EMBL" id="NHSJ01000134">
    <property type="protein sequence ID" value="PPQ26498.1"/>
    <property type="molecule type" value="Genomic_DNA"/>
</dbReference>
<keyword evidence="2" id="KW-1185">Reference proteome</keyword>